<organism evidence="4 5">
    <name type="scientific">Phlebiopsis gigantea (strain 11061_1 CR5-6)</name>
    <name type="common">White-rot fungus</name>
    <name type="synonym">Peniophora gigantea</name>
    <dbReference type="NCBI Taxonomy" id="745531"/>
    <lineage>
        <taxon>Eukaryota</taxon>
        <taxon>Fungi</taxon>
        <taxon>Dikarya</taxon>
        <taxon>Basidiomycota</taxon>
        <taxon>Agaricomycotina</taxon>
        <taxon>Agaricomycetes</taxon>
        <taxon>Polyporales</taxon>
        <taxon>Phanerochaetaceae</taxon>
        <taxon>Phlebiopsis</taxon>
    </lineage>
</organism>
<proteinExistence type="predicted"/>
<dbReference type="GO" id="GO:0045944">
    <property type="term" value="P:positive regulation of transcription by RNA polymerase II"/>
    <property type="evidence" value="ECO:0007669"/>
    <property type="project" value="TreeGrafter"/>
</dbReference>
<dbReference type="STRING" id="745531.A0A0C3SDZ4"/>
<keyword evidence="5" id="KW-1185">Reference proteome</keyword>
<dbReference type="OrthoDB" id="302966at2759"/>
<comment type="subcellular location">
    <subcellularLocation>
        <location evidence="1">Cytoplasm</location>
    </subcellularLocation>
</comment>
<dbReference type="GO" id="GO:0005737">
    <property type="term" value="C:cytoplasm"/>
    <property type="evidence" value="ECO:0007669"/>
    <property type="project" value="UniProtKB-SubCell"/>
</dbReference>
<dbReference type="InterPro" id="IPR039739">
    <property type="entry name" value="MAG2/RNF10"/>
</dbReference>
<dbReference type="PANTHER" id="PTHR12983:SF9">
    <property type="entry name" value="E3 UBIQUITIN-PROTEIN LIGASE RNF10"/>
    <property type="match status" value="1"/>
</dbReference>
<dbReference type="PANTHER" id="PTHR12983">
    <property type="entry name" value="RING FINGER 10 FAMILY MEMBER"/>
    <property type="match status" value="1"/>
</dbReference>
<dbReference type="GO" id="GO:0000976">
    <property type="term" value="F:transcription cis-regulatory region binding"/>
    <property type="evidence" value="ECO:0007669"/>
    <property type="project" value="TreeGrafter"/>
</dbReference>
<keyword evidence="2" id="KW-0963">Cytoplasm</keyword>
<sequence length="635" mass="70653">MSVVPVDSGTSKRNPKMASAQSVNHLLNFSLPPRQSQQHQSLPRRRKPVASAAVWSRERFVNAQYRFVMNPSGDYTVHFADPDIYFNWPDVLQIIVPRTSAFASAAGPSDHIKPDEGVTIFCFPCILHYLNTSDNTKWARCPICQDSVNEKSLKAVKWIDSPVAEEEDDNAAPAASSSSVTADTIMATPRSGSLLRMRLVQRPQITTLALPRSISWPSDLLPLHQAPFHFMPDVMTFSRFMLATPASLITDLIQDLDDLVTEKRILSGMHDELGIAFVDAAEHKVRHQIAKAAALETPQLKQAIDAAHNGLRRAQDQAAYRALKVQAAQQSAPLEDAPDAFLASQSSAYYPSRVPVEPPSVPAEPQARNPKQRRNVNPPVAPPSYYYYQAASGMPIFLSPLDIKILLNHFKSYADFPDTITVRVEVSNEGSVNNEVRKRFKYLAYLPDSADVVFVETDLEGVVGAESLKSFEKALTNRRIRRKDKERRDDKARARAEHQEKEKVVHTWNELTRHRPDAYIAPPSRASSPVPDFSDFPEPGQERAPPPPPPQQQEASGVWGARSFASAAQHPSRGAHIVPQQRQQGRRADHDQEDEWDLDLAFHALEQRAGNRGGGGRRKNNAKMVVLGGGGGRRR</sequence>
<evidence type="ECO:0000256" key="3">
    <source>
        <dbReference type="SAM" id="MobiDB-lite"/>
    </source>
</evidence>
<feature type="region of interest" description="Disordered" evidence="3">
    <location>
        <begin position="608"/>
        <end position="635"/>
    </location>
</feature>
<dbReference type="AlphaFoldDB" id="A0A0C3SDZ4"/>
<dbReference type="SUPFAM" id="SSF57850">
    <property type="entry name" value="RING/U-box"/>
    <property type="match status" value="1"/>
</dbReference>
<feature type="compositionally biased region" description="Basic and acidic residues" evidence="3">
    <location>
        <begin position="486"/>
        <end position="517"/>
    </location>
</feature>
<evidence type="ECO:0000313" key="5">
    <source>
        <dbReference type="Proteomes" id="UP000053257"/>
    </source>
</evidence>
<protein>
    <submittedName>
        <fullName evidence="4">Uncharacterized protein</fullName>
    </submittedName>
</protein>
<evidence type="ECO:0000256" key="1">
    <source>
        <dbReference type="ARBA" id="ARBA00004496"/>
    </source>
</evidence>
<accession>A0A0C3SDZ4</accession>
<name>A0A0C3SDZ4_PHLG1</name>
<dbReference type="Proteomes" id="UP000053257">
    <property type="component" value="Unassembled WGS sequence"/>
</dbReference>
<reference evidence="4 5" key="1">
    <citation type="journal article" date="2014" name="PLoS Genet.">
        <title>Analysis of the Phlebiopsis gigantea genome, transcriptome and secretome provides insight into its pioneer colonization strategies of wood.</title>
        <authorList>
            <person name="Hori C."/>
            <person name="Ishida T."/>
            <person name="Igarashi K."/>
            <person name="Samejima M."/>
            <person name="Suzuki H."/>
            <person name="Master E."/>
            <person name="Ferreira P."/>
            <person name="Ruiz-Duenas F.J."/>
            <person name="Held B."/>
            <person name="Canessa P."/>
            <person name="Larrondo L.F."/>
            <person name="Schmoll M."/>
            <person name="Druzhinina I.S."/>
            <person name="Kubicek C.P."/>
            <person name="Gaskell J.A."/>
            <person name="Kersten P."/>
            <person name="St John F."/>
            <person name="Glasner J."/>
            <person name="Sabat G."/>
            <person name="Splinter BonDurant S."/>
            <person name="Syed K."/>
            <person name="Yadav J."/>
            <person name="Mgbeahuruike A.C."/>
            <person name="Kovalchuk A."/>
            <person name="Asiegbu F.O."/>
            <person name="Lackner G."/>
            <person name="Hoffmeister D."/>
            <person name="Rencoret J."/>
            <person name="Gutierrez A."/>
            <person name="Sun H."/>
            <person name="Lindquist E."/>
            <person name="Barry K."/>
            <person name="Riley R."/>
            <person name="Grigoriev I.V."/>
            <person name="Henrissat B."/>
            <person name="Kues U."/>
            <person name="Berka R.M."/>
            <person name="Martinez A.T."/>
            <person name="Covert S.F."/>
            <person name="Blanchette R.A."/>
            <person name="Cullen D."/>
        </authorList>
    </citation>
    <scope>NUCLEOTIDE SEQUENCE [LARGE SCALE GENOMIC DNA]</scope>
    <source>
        <strain evidence="4 5">11061_1 CR5-6</strain>
    </source>
</reference>
<evidence type="ECO:0000313" key="4">
    <source>
        <dbReference type="EMBL" id="KIP10075.1"/>
    </source>
</evidence>
<evidence type="ECO:0000256" key="2">
    <source>
        <dbReference type="ARBA" id="ARBA00022490"/>
    </source>
</evidence>
<feature type="region of interest" description="Disordered" evidence="3">
    <location>
        <begin position="353"/>
        <end position="379"/>
    </location>
</feature>
<feature type="region of interest" description="Disordered" evidence="3">
    <location>
        <begin position="481"/>
        <end position="595"/>
    </location>
</feature>
<gene>
    <name evidence="4" type="ORF">PHLGIDRAFT_272495</name>
</gene>
<dbReference type="EMBL" id="KN840458">
    <property type="protein sequence ID" value="KIP10075.1"/>
    <property type="molecule type" value="Genomic_DNA"/>
</dbReference>
<dbReference type="HOGENOM" id="CLU_011811_1_1_1"/>